<name>A0A250XA50_9CHLO</name>
<accession>A0A250XA50</accession>
<evidence type="ECO:0000313" key="8">
    <source>
        <dbReference type="EMBL" id="GAX79769.1"/>
    </source>
</evidence>
<evidence type="ECO:0000256" key="5">
    <source>
        <dbReference type="ARBA" id="ARBA00023136"/>
    </source>
</evidence>
<evidence type="ECO:0000313" key="9">
    <source>
        <dbReference type="Proteomes" id="UP000232323"/>
    </source>
</evidence>
<keyword evidence="5 6" id="KW-0472">Membrane</keyword>
<dbReference type="GO" id="GO:0042910">
    <property type="term" value="F:xenobiotic transmembrane transporter activity"/>
    <property type="evidence" value="ECO:0007669"/>
    <property type="project" value="InterPro"/>
</dbReference>
<comment type="caution">
    <text evidence="8">The sequence shown here is derived from an EMBL/GenBank/DDBJ whole genome shotgun (WGS) entry which is preliminary data.</text>
</comment>
<feature type="transmembrane region" description="Helical" evidence="6">
    <location>
        <begin position="400"/>
        <end position="416"/>
    </location>
</feature>
<dbReference type="GO" id="GO:0016020">
    <property type="term" value="C:membrane"/>
    <property type="evidence" value="ECO:0007669"/>
    <property type="project" value="UniProtKB-SubCell"/>
</dbReference>
<gene>
    <name evidence="8" type="ORF">CEUSTIGMA_g7209.t1</name>
</gene>
<feature type="transmembrane region" description="Helical" evidence="6">
    <location>
        <begin position="80"/>
        <end position="100"/>
    </location>
</feature>
<feature type="transmembrane region" description="Helical" evidence="6">
    <location>
        <begin position="253"/>
        <end position="275"/>
    </location>
</feature>
<keyword evidence="4 6" id="KW-1133">Transmembrane helix</keyword>
<evidence type="ECO:0000256" key="6">
    <source>
        <dbReference type="RuleBase" id="RU004914"/>
    </source>
</evidence>
<dbReference type="GO" id="GO:0015297">
    <property type="term" value="F:antiporter activity"/>
    <property type="evidence" value="ECO:0007669"/>
    <property type="project" value="InterPro"/>
</dbReference>
<feature type="transmembrane region" description="Helical" evidence="6">
    <location>
        <begin position="371"/>
        <end position="393"/>
    </location>
</feature>
<feature type="transmembrane region" description="Helical" evidence="6">
    <location>
        <begin position="37"/>
        <end position="60"/>
    </location>
</feature>
<organism evidence="8 9">
    <name type="scientific">Chlamydomonas eustigma</name>
    <dbReference type="NCBI Taxonomy" id="1157962"/>
    <lineage>
        <taxon>Eukaryota</taxon>
        <taxon>Viridiplantae</taxon>
        <taxon>Chlorophyta</taxon>
        <taxon>core chlorophytes</taxon>
        <taxon>Chlorophyceae</taxon>
        <taxon>CS clade</taxon>
        <taxon>Chlamydomonadales</taxon>
        <taxon>Chlamydomonadaceae</taxon>
        <taxon>Chlamydomonas</taxon>
    </lineage>
</organism>
<dbReference type="Pfam" id="PF01554">
    <property type="entry name" value="MatE"/>
    <property type="match status" value="1"/>
</dbReference>
<feature type="transmembrane region" description="Helical" evidence="6">
    <location>
        <begin position="183"/>
        <end position="203"/>
    </location>
</feature>
<feature type="transmembrane region" description="Helical" evidence="6">
    <location>
        <begin position="422"/>
        <end position="439"/>
    </location>
</feature>
<evidence type="ECO:0000256" key="4">
    <source>
        <dbReference type="ARBA" id="ARBA00022989"/>
    </source>
</evidence>
<feature type="transmembrane region" description="Helical" evidence="6">
    <location>
        <begin position="112"/>
        <end position="134"/>
    </location>
</feature>
<feature type="compositionally biased region" description="Basic and acidic residues" evidence="7">
    <location>
        <begin position="496"/>
        <end position="507"/>
    </location>
</feature>
<evidence type="ECO:0000256" key="2">
    <source>
        <dbReference type="ARBA" id="ARBA00010199"/>
    </source>
</evidence>
<sequence length="517" mass="55057">MDLFIVRTSRSQPLAAKQHDLGSLSEMKDILGQMISFVLPLTSLVLSEPLLVWCTSLFIGQCASIVELAALGPANVVISFVQYVFISIQISSLSVLGRLLREDSLVEAQHILSSSLGLSLFCGLASFFSILSFSDHLITATGVQDPEVVKGASQFLQVRAVGQVALLISYVCQSAFLAQKDPVYPSVSGFLSTFIAVLGHLALVGYGGLGLMGAAVATTVGNLAGTAFLMTGLSRKGKLRPEIQVPRLGDVKALMSTMAPLTVTYVAKNLCYIVIQTTATSILTVAQLAAHQAIFSAWGFCSFWVGPVERSLLAMVPVAARPSSRRATMLVGLLLGVLVGVVGGAAVYVLAKHLPGVLTYDSTLWALMGMVVWQSFFGLVFTGIDVCSCAINISGGDANYVAKSFVITLAAVSVYMTACRHFGWGFVGIWNGIVLFFAIRSLQSGVRAVQVHVMGVEDAPSIQSLQDVEVVQEDKTSLSEGVVIEPAKGYVLNNSDCHDKPANKEEGNTDESNLYNR</sequence>
<dbReference type="AlphaFoldDB" id="A0A250XA50"/>
<feature type="transmembrane region" description="Helical" evidence="6">
    <location>
        <begin position="209"/>
        <end position="233"/>
    </location>
</feature>
<dbReference type="OrthoDB" id="423427at2759"/>
<evidence type="ECO:0000256" key="7">
    <source>
        <dbReference type="SAM" id="MobiDB-lite"/>
    </source>
</evidence>
<comment type="similarity">
    <text evidence="2 6">Belongs to the multi antimicrobial extrusion (MATE) (TC 2.A.66.1) family.</text>
</comment>
<reference evidence="8 9" key="1">
    <citation type="submission" date="2017-08" db="EMBL/GenBank/DDBJ databases">
        <title>Acidophilic green algal genome provides insights into adaptation to an acidic environment.</title>
        <authorList>
            <person name="Hirooka S."/>
            <person name="Hirose Y."/>
            <person name="Kanesaki Y."/>
            <person name="Higuchi S."/>
            <person name="Fujiwara T."/>
            <person name="Onuma R."/>
            <person name="Era A."/>
            <person name="Ohbayashi R."/>
            <person name="Uzuka A."/>
            <person name="Nozaki H."/>
            <person name="Yoshikawa H."/>
            <person name="Miyagishima S.Y."/>
        </authorList>
    </citation>
    <scope>NUCLEOTIDE SEQUENCE [LARGE SCALE GENOMIC DNA]</scope>
    <source>
        <strain evidence="8 9">NIES-2499</strain>
    </source>
</reference>
<evidence type="ECO:0000256" key="1">
    <source>
        <dbReference type="ARBA" id="ARBA00004141"/>
    </source>
</evidence>
<proteinExistence type="inferred from homology"/>
<comment type="subcellular location">
    <subcellularLocation>
        <location evidence="1">Membrane</location>
        <topology evidence="1">Multi-pass membrane protein</topology>
    </subcellularLocation>
</comment>
<evidence type="ECO:0000256" key="3">
    <source>
        <dbReference type="ARBA" id="ARBA00022692"/>
    </source>
</evidence>
<feature type="transmembrane region" description="Helical" evidence="6">
    <location>
        <begin position="327"/>
        <end position="351"/>
    </location>
</feature>
<keyword evidence="3 6" id="KW-0812">Transmembrane</keyword>
<dbReference type="STRING" id="1157962.A0A250XA50"/>
<dbReference type="InterPro" id="IPR002528">
    <property type="entry name" value="MATE_fam"/>
</dbReference>
<dbReference type="Proteomes" id="UP000232323">
    <property type="component" value="Unassembled WGS sequence"/>
</dbReference>
<feature type="transmembrane region" description="Helical" evidence="6">
    <location>
        <begin position="281"/>
        <end position="306"/>
    </location>
</feature>
<keyword evidence="9" id="KW-1185">Reference proteome</keyword>
<dbReference type="PANTHER" id="PTHR42893">
    <property type="entry name" value="PROTEIN DETOXIFICATION 44, CHLOROPLASTIC-RELATED"/>
    <property type="match status" value="1"/>
</dbReference>
<feature type="transmembrane region" description="Helical" evidence="6">
    <location>
        <begin position="154"/>
        <end position="171"/>
    </location>
</feature>
<dbReference type="PANTHER" id="PTHR42893:SF9">
    <property type="entry name" value="PROTEIN DETOXIFICATION 46, CHLOROPLASTIC"/>
    <property type="match status" value="1"/>
</dbReference>
<protein>
    <recommendedName>
        <fullName evidence="6">Protein DETOXIFICATION</fullName>
    </recommendedName>
    <alternativeName>
        <fullName evidence="6">Multidrug and toxic compound extrusion protein</fullName>
    </alternativeName>
</protein>
<dbReference type="EMBL" id="BEGY01000045">
    <property type="protein sequence ID" value="GAX79769.1"/>
    <property type="molecule type" value="Genomic_DNA"/>
</dbReference>
<dbReference type="InterPro" id="IPR044644">
    <property type="entry name" value="DinF-like"/>
</dbReference>
<feature type="region of interest" description="Disordered" evidence="7">
    <location>
        <begin position="494"/>
        <end position="517"/>
    </location>
</feature>